<keyword evidence="3" id="KW-0547">Nucleotide-binding</keyword>
<dbReference type="GO" id="GO:0046872">
    <property type="term" value="F:metal ion binding"/>
    <property type="evidence" value="ECO:0007669"/>
    <property type="project" value="UniProtKB-KW"/>
</dbReference>
<dbReference type="InterPro" id="IPR027417">
    <property type="entry name" value="P-loop_NTPase"/>
</dbReference>
<accession>A0A645C5I0</accession>
<dbReference type="NCBIfam" id="TIGR00092">
    <property type="entry name" value="redox-regulated ATPase YchF"/>
    <property type="match status" value="1"/>
</dbReference>
<name>A0A645C5I0_9ZZZZ</name>
<evidence type="ECO:0000256" key="2">
    <source>
        <dbReference type="ARBA" id="ARBA00022723"/>
    </source>
</evidence>
<dbReference type="Pfam" id="PF01926">
    <property type="entry name" value="MMR_HSR1"/>
    <property type="match status" value="1"/>
</dbReference>
<dbReference type="GO" id="GO:0005524">
    <property type="term" value="F:ATP binding"/>
    <property type="evidence" value="ECO:0007669"/>
    <property type="project" value="UniProtKB-KW"/>
</dbReference>
<feature type="domain" description="TGS" evidence="6">
    <location>
        <begin position="281"/>
        <end position="364"/>
    </location>
</feature>
<keyword evidence="2" id="KW-0479">Metal-binding</keyword>
<dbReference type="SUPFAM" id="SSF52540">
    <property type="entry name" value="P-loop containing nucleoside triphosphate hydrolases"/>
    <property type="match status" value="1"/>
</dbReference>
<organism evidence="7">
    <name type="scientific">bioreactor metagenome</name>
    <dbReference type="NCBI Taxonomy" id="1076179"/>
    <lineage>
        <taxon>unclassified sequences</taxon>
        <taxon>metagenomes</taxon>
        <taxon>ecological metagenomes</taxon>
    </lineage>
</organism>
<keyword evidence="4" id="KW-0067">ATP-binding</keyword>
<dbReference type="InterPro" id="IPR031167">
    <property type="entry name" value="G_OBG"/>
</dbReference>
<dbReference type="GO" id="GO:0005525">
    <property type="term" value="F:GTP binding"/>
    <property type="evidence" value="ECO:0007669"/>
    <property type="project" value="InterPro"/>
</dbReference>
<dbReference type="FunFam" id="1.10.150.300:FF:000001">
    <property type="entry name" value="Ribosome-binding ATPase YchF"/>
    <property type="match status" value="1"/>
</dbReference>
<reference evidence="7" key="1">
    <citation type="submission" date="2019-08" db="EMBL/GenBank/DDBJ databases">
        <authorList>
            <person name="Kucharzyk K."/>
            <person name="Murdoch R.W."/>
            <person name="Higgins S."/>
            <person name="Loffler F."/>
        </authorList>
    </citation>
    <scope>NUCLEOTIDE SEQUENCE</scope>
</reference>
<dbReference type="GO" id="GO:0016887">
    <property type="term" value="F:ATP hydrolysis activity"/>
    <property type="evidence" value="ECO:0007669"/>
    <property type="project" value="InterPro"/>
</dbReference>
<evidence type="ECO:0000259" key="6">
    <source>
        <dbReference type="PROSITE" id="PS51880"/>
    </source>
</evidence>
<dbReference type="Gene3D" id="1.10.150.300">
    <property type="entry name" value="TGS-like domain"/>
    <property type="match status" value="1"/>
</dbReference>
<proteinExistence type="inferred from homology"/>
<dbReference type="CDD" id="cd04867">
    <property type="entry name" value="TGS_YchF_OLA1"/>
    <property type="match status" value="1"/>
</dbReference>
<evidence type="ECO:0000256" key="4">
    <source>
        <dbReference type="ARBA" id="ARBA00022840"/>
    </source>
</evidence>
<dbReference type="PANTHER" id="PTHR23305:SF18">
    <property type="entry name" value="OBG-TYPE G DOMAIN-CONTAINING PROTEIN"/>
    <property type="match status" value="1"/>
</dbReference>
<dbReference type="FunFam" id="3.10.20.30:FF:000001">
    <property type="entry name" value="Ribosome-binding ATPase YchF"/>
    <property type="match status" value="1"/>
</dbReference>
<dbReference type="PROSITE" id="PS51880">
    <property type="entry name" value="TGS"/>
    <property type="match status" value="1"/>
</dbReference>
<feature type="domain" description="OBG-type G" evidence="5">
    <location>
        <begin position="3"/>
        <end position="259"/>
    </location>
</feature>
<dbReference type="EMBL" id="VSSQ01024984">
    <property type="protein sequence ID" value="MPM72825.1"/>
    <property type="molecule type" value="Genomic_DNA"/>
</dbReference>
<dbReference type="PIRSF" id="PIRSF006641">
    <property type="entry name" value="CHP00092"/>
    <property type="match status" value="1"/>
</dbReference>
<comment type="caution">
    <text evidence="7">The sequence shown here is derived from an EMBL/GenBank/DDBJ whole genome shotgun (WGS) entry which is preliminary data.</text>
</comment>
<dbReference type="Gene3D" id="3.10.20.30">
    <property type="match status" value="1"/>
</dbReference>
<evidence type="ECO:0000313" key="7">
    <source>
        <dbReference type="EMBL" id="MPM72825.1"/>
    </source>
</evidence>
<dbReference type="PRINTS" id="PR00326">
    <property type="entry name" value="GTP1OBG"/>
</dbReference>
<comment type="cofactor">
    <cofactor evidence="1">
        <name>Mg(2+)</name>
        <dbReference type="ChEBI" id="CHEBI:18420"/>
    </cofactor>
</comment>
<protein>
    <submittedName>
        <fullName evidence="7">Ribosome-binding ATPase YchF</fullName>
    </submittedName>
</protein>
<evidence type="ECO:0000259" key="5">
    <source>
        <dbReference type="PROSITE" id="PS51710"/>
    </source>
</evidence>
<dbReference type="InterPro" id="IPR006073">
    <property type="entry name" value="GTP-bd"/>
</dbReference>
<dbReference type="InterPro" id="IPR004396">
    <property type="entry name" value="ATPase_YchF/OLA1"/>
</dbReference>
<dbReference type="Gene3D" id="3.40.50.300">
    <property type="entry name" value="P-loop containing nucleotide triphosphate hydrolases"/>
    <property type="match status" value="1"/>
</dbReference>
<sequence length="366" mass="39871">MSFSCGFVGLPNVGKSTLFNALCKGGAEAANFPFCTIEPNTGIVPVPDERLKVLAELEHSGKILPSSLKFIDIAGLVKGASQGQGLGNQFLGHIRGVDAIIHVVRLFEDGDVVHVDGRVDPVNDLDVILTELMLSDLESLEKRRDKAHKLARTNDADAKLEYELILSLIAQLGDGKIPECDRSNPKIADLVKGYGLLSMMPAFVCANTDEENFRNFGSSEKAKALIEFAAKHGMEVVPVCAKLEEELGQLDAEEAAMFMEELGIRETGLVRVIRTGYRLLNYITFFTAGPMEARAWTVTQGTAAPQAAGKIHTDLCRGFIRMETVSYEDIVATGGWNKAQAAGKLRIEGKEYLMQDGDVIHVRFSV</sequence>
<evidence type="ECO:0000256" key="3">
    <source>
        <dbReference type="ARBA" id="ARBA00022741"/>
    </source>
</evidence>
<dbReference type="InterPro" id="IPR004095">
    <property type="entry name" value="TGS"/>
</dbReference>
<dbReference type="InterPro" id="IPR013029">
    <property type="entry name" value="YchF_C"/>
</dbReference>
<dbReference type="InterPro" id="IPR023192">
    <property type="entry name" value="TGS-like_dom_sf"/>
</dbReference>
<dbReference type="PROSITE" id="PS51710">
    <property type="entry name" value="G_OBG"/>
    <property type="match status" value="1"/>
</dbReference>
<dbReference type="HAMAP" id="MF_00944">
    <property type="entry name" value="YchF_OLA1_ATPase"/>
    <property type="match status" value="1"/>
</dbReference>
<gene>
    <name evidence="7" type="primary">ychF_40</name>
    <name evidence="7" type="ORF">SDC9_119801</name>
</gene>
<dbReference type="PANTHER" id="PTHR23305">
    <property type="entry name" value="OBG GTPASE FAMILY"/>
    <property type="match status" value="1"/>
</dbReference>
<evidence type="ECO:0000256" key="1">
    <source>
        <dbReference type="ARBA" id="ARBA00001946"/>
    </source>
</evidence>
<dbReference type="AlphaFoldDB" id="A0A645C5I0"/>
<dbReference type="SUPFAM" id="SSF81271">
    <property type="entry name" value="TGS-like"/>
    <property type="match status" value="1"/>
</dbReference>
<dbReference type="InterPro" id="IPR012675">
    <property type="entry name" value="Beta-grasp_dom_sf"/>
</dbReference>
<dbReference type="GO" id="GO:0005737">
    <property type="term" value="C:cytoplasm"/>
    <property type="evidence" value="ECO:0007669"/>
    <property type="project" value="TreeGrafter"/>
</dbReference>
<dbReference type="CDD" id="cd01900">
    <property type="entry name" value="YchF"/>
    <property type="match status" value="1"/>
</dbReference>
<dbReference type="InterPro" id="IPR012676">
    <property type="entry name" value="TGS-like"/>
</dbReference>
<dbReference type="InterPro" id="IPR041706">
    <property type="entry name" value="YchF_N"/>
</dbReference>
<dbReference type="Pfam" id="PF06071">
    <property type="entry name" value="YchF-GTPase_C"/>
    <property type="match status" value="1"/>
</dbReference>